<evidence type="ECO:0000313" key="5">
    <source>
        <dbReference type="EMBL" id="KJV28888.1"/>
    </source>
</evidence>
<keyword evidence="6" id="KW-1185">Reference proteome</keyword>
<dbReference type="InterPro" id="IPR018060">
    <property type="entry name" value="HTH_AraC"/>
</dbReference>
<name>A0A0F3KCF0_9GAMM</name>
<accession>A0A0F3KCF0</accession>
<organism evidence="5 6">
    <name type="scientific">Luteibacter yeojuensis</name>
    <dbReference type="NCBI Taxonomy" id="345309"/>
    <lineage>
        <taxon>Bacteria</taxon>
        <taxon>Pseudomonadati</taxon>
        <taxon>Pseudomonadota</taxon>
        <taxon>Gammaproteobacteria</taxon>
        <taxon>Lysobacterales</taxon>
        <taxon>Rhodanobacteraceae</taxon>
        <taxon>Luteibacter</taxon>
    </lineage>
</organism>
<comment type="caution">
    <text evidence="5">The sequence shown here is derived from an EMBL/GenBank/DDBJ whole genome shotgun (WGS) entry which is preliminary data.</text>
</comment>
<evidence type="ECO:0000256" key="1">
    <source>
        <dbReference type="ARBA" id="ARBA00023015"/>
    </source>
</evidence>
<dbReference type="PROSITE" id="PS01124">
    <property type="entry name" value="HTH_ARAC_FAMILY_2"/>
    <property type="match status" value="1"/>
</dbReference>
<gene>
    <name evidence="5" type="ORF">VI08_16495</name>
</gene>
<dbReference type="Proteomes" id="UP000033651">
    <property type="component" value="Unassembled WGS sequence"/>
</dbReference>
<proteinExistence type="predicted"/>
<feature type="domain" description="HTH araC/xylS-type" evidence="4">
    <location>
        <begin position="149"/>
        <end position="247"/>
    </location>
</feature>
<dbReference type="SUPFAM" id="SSF46689">
    <property type="entry name" value="Homeodomain-like"/>
    <property type="match status" value="2"/>
</dbReference>
<dbReference type="SMART" id="SM00342">
    <property type="entry name" value="HTH_ARAC"/>
    <property type="match status" value="1"/>
</dbReference>
<evidence type="ECO:0000259" key="4">
    <source>
        <dbReference type="PROSITE" id="PS01124"/>
    </source>
</evidence>
<evidence type="ECO:0000256" key="2">
    <source>
        <dbReference type="ARBA" id="ARBA00023125"/>
    </source>
</evidence>
<keyword evidence="1" id="KW-0805">Transcription regulation</keyword>
<dbReference type="Gene3D" id="1.10.10.60">
    <property type="entry name" value="Homeodomain-like"/>
    <property type="match status" value="1"/>
</dbReference>
<evidence type="ECO:0000313" key="6">
    <source>
        <dbReference type="Proteomes" id="UP000033651"/>
    </source>
</evidence>
<evidence type="ECO:0000256" key="3">
    <source>
        <dbReference type="ARBA" id="ARBA00023163"/>
    </source>
</evidence>
<sequence>MASMAAIPAHPDLSLRSYDGDTGTDRHDWAQLVLPVRGSLTLDIAGREGRLDVARAAYVHPGAWHTTIGDRPNHSLVLDVAGADIPDGIADRLASQGFVPMAPAATALVDYMRLMVEDRAQGEAQLVRWVPLLLDALGRERPRPLSRLQATLASVEDSLAHPWTAALMARRANLSTSRLHELFRAELGTSPRAWLAERRLARVREWLARSDRPIAAIATDAGYADQSALTRAMRDAMDITPAAYRRQQRETTPTIP</sequence>
<dbReference type="AlphaFoldDB" id="A0A0F3KCF0"/>
<dbReference type="PATRIC" id="fig|345309.4.peg.3079"/>
<dbReference type="InterPro" id="IPR050204">
    <property type="entry name" value="AraC_XylS_family_regulators"/>
</dbReference>
<dbReference type="Pfam" id="PF12833">
    <property type="entry name" value="HTH_18"/>
    <property type="match status" value="1"/>
</dbReference>
<dbReference type="InterPro" id="IPR009057">
    <property type="entry name" value="Homeodomain-like_sf"/>
</dbReference>
<reference evidence="5 6" key="1">
    <citation type="submission" date="2015-03" db="EMBL/GenBank/DDBJ databases">
        <title>Draft genome sequence of Luteibacter yeojuensis strain SU11.</title>
        <authorList>
            <person name="Sulaiman J."/>
            <person name="Priya K."/>
            <person name="Chan K.-G."/>
        </authorList>
    </citation>
    <scope>NUCLEOTIDE SEQUENCE [LARGE SCALE GENOMIC DNA]</scope>
    <source>
        <strain evidence="5 6">SU11</strain>
    </source>
</reference>
<keyword evidence="2" id="KW-0238">DNA-binding</keyword>
<dbReference type="GO" id="GO:0003700">
    <property type="term" value="F:DNA-binding transcription factor activity"/>
    <property type="evidence" value="ECO:0007669"/>
    <property type="project" value="InterPro"/>
</dbReference>
<protein>
    <recommendedName>
        <fullName evidence="4">HTH araC/xylS-type domain-containing protein</fullName>
    </recommendedName>
</protein>
<dbReference type="EMBL" id="JZRB01000042">
    <property type="protein sequence ID" value="KJV28888.1"/>
    <property type="molecule type" value="Genomic_DNA"/>
</dbReference>
<dbReference type="PANTHER" id="PTHR46796">
    <property type="entry name" value="HTH-TYPE TRANSCRIPTIONAL ACTIVATOR RHAS-RELATED"/>
    <property type="match status" value="1"/>
</dbReference>
<dbReference type="GO" id="GO:0043565">
    <property type="term" value="F:sequence-specific DNA binding"/>
    <property type="evidence" value="ECO:0007669"/>
    <property type="project" value="InterPro"/>
</dbReference>
<keyword evidence="3" id="KW-0804">Transcription</keyword>
<dbReference type="PANTHER" id="PTHR46796:SF2">
    <property type="entry name" value="TRANSCRIPTIONAL REGULATORY PROTEIN"/>
    <property type="match status" value="1"/>
</dbReference>